<sequence length="300" mass="33757">MSNFVEIKKVYARTLDPVHIGEGGYRLGRVDNTIVRDPATDVPKIPGTSMAGVTKEFYIIHLMENDENCKNNRDNAEEEVKSYFGDEQKQGIIRFYDGQIIFFPVSSSQGTVWVTTRELLEYWFEDNKEIKTILNNIEDDNVKDNASAIKGIESDGLLNLGWILLEVRKDLDVTLPDIDNWVKKVVVVSDKLFSHIVNDNLEIRTSVRINPETGTAEEGALFTYEAIPRGTVLGFEIGIDKRKNVRKDAKNLKDIISIIDHVSPYFKLLGIGGMGTRGFGRIELKISEVDSKSKGEKADA</sequence>
<protein>
    <submittedName>
        <fullName evidence="3">CRISPR-associated protein, Cmr4 family</fullName>
    </submittedName>
</protein>
<dbReference type="InterPro" id="IPR005537">
    <property type="entry name" value="RAMP_III_fam"/>
</dbReference>
<keyword evidence="1" id="KW-0051">Antiviral defense</keyword>
<keyword evidence="4" id="KW-1185">Reference proteome</keyword>
<dbReference type="STRING" id="1121256.SAMN02746089_02088"/>
<feature type="domain" description="CRISPR type III-associated protein" evidence="2">
    <location>
        <begin position="13"/>
        <end position="283"/>
    </location>
</feature>
<dbReference type="InterPro" id="IPR013410">
    <property type="entry name" value="CRISPR-assoc_RAMP_Cmr4"/>
</dbReference>
<accession>A0A1M5CCH5</accession>
<evidence type="ECO:0000259" key="2">
    <source>
        <dbReference type="Pfam" id="PF03787"/>
    </source>
</evidence>
<evidence type="ECO:0000313" key="4">
    <source>
        <dbReference type="Proteomes" id="UP000184088"/>
    </source>
</evidence>
<evidence type="ECO:0000256" key="1">
    <source>
        <dbReference type="ARBA" id="ARBA00023118"/>
    </source>
</evidence>
<dbReference type="Pfam" id="PF03787">
    <property type="entry name" value="RAMPs"/>
    <property type="match status" value="1"/>
</dbReference>
<dbReference type="OrthoDB" id="9789361at2"/>
<organism evidence="3 4">
    <name type="scientific">Caldanaerobius fijiensis DSM 17918</name>
    <dbReference type="NCBI Taxonomy" id="1121256"/>
    <lineage>
        <taxon>Bacteria</taxon>
        <taxon>Bacillati</taxon>
        <taxon>Bacillota</taxon>
        <taxon>Clostridia</taxon>
        <taxon>Thermoanaerobacterales</taxon>
        <taxon>Thermoanaerobacteraceae</taxon>
        <taxon>Caldanaerobius</taxon>
    </lineage>
</organism>
<dbReference type="NCBIfam" id="TIGR02580">
    <property type="entry name" value="cas_RAMP_Cmr4"/>
    <property type="match status" value="1"/>
</dbReference>
<proteinExistence type="predicted"/>
<name>A0A1M5CCH5_9THEO</name>
<evidence type="ECO:0000313" key="3">
    <source>
        <dbReference type="EMBL" id="SHF52376.1"/>
    </source>
</evidence>
<dbReference type="RefSeq" id="WP_073345003.1">
    <property type="nucleotide sequence ID" value="NZ_FQVH01000027.1"/>
</dbReference>
<dbReference type="EMBL" id="FQVH01000027">
    <property type="protein sequence ID" value="SHF52376.1"/>
    <property type="molecule type" value="Genomic_DNA"/>
</dbReference>
<dbReference type="GO" id="GO:0051607">
    <property type="term" value="P:defense response to virus"/>
    <property type="evidence" value="ECO:0007669"/>
    <property type="project" value="UniProtKB-KW"/>
</dbReference>
<dbReference type="PANTHER" id="PTHR36700">
    <property type="entry name" value="CRISPR SYSTEM CMR SUBUNIT CMR4"/>
    <property type="match status" value="1"/>
</dbReference>
<dbReference type="AlphaFoldDB" id="A0A1M5CCH5"/>
<dbReference type="Proteomes" id="UP000184088">
    <property type="component" value="Unassembled WGS sequence"/>
</dbReference>
<dbReference type="PANTHER" id="PTHR36700:SF1">
    <property type="entry name" value="CRISPR SYSTEM CMR SUBUNIT CMR4"/>
    <property type="match status" value="1"/>
</dbReference>
<reference evidence="3 4" key="1">
    <citation type="submission" date="2016-11" db="EMBL/GenBank/DDBJ databases">
        <authorList>
            <person name="Jaros S."/>
            <person name="Januszkiewicz K."/>
            <person name="Wedrychowicz H."/>
        </authorList>
    </citation>
    <scope>NUCLEOTIDE SEQUENCE [LARGE SCALE GENOMIC DNA]</scope>
    <source>
        <strain evidence="3 4">DSM 17918</strain>
    </source>
</reference>
<gene>
    <name evidence="3" type="ORF">SAMN02746089_02088</name>
</gene>